<dbReference type="RefSeq" id="WP_189143030.1">
    <property type="nucleotide sequence ID" value="NZ_BMNK01000016.1"/>
</dbReference>
<evidence type="ECO:0000313" key="2">
    <source>
        <dbReference type="EMBL" id="GGP14385.1"/>
    </source>
</evidence>
<feature type="chain" id="PRO_5037573478" description="DUF4333 domain-containing protein" evidence="1">
    <location>
        <begin position="29"/>
        <end position="148"/>
    </location>
</feature>
<organism evidence="2 3">
    <name type="scientific">Nonomuraea glycinis</name>
    <dbReference type="NCBI Taxonomy" id="2047744"/>
    <lineage>
        <taxon>Bacteria</taxon>
        <taxon>Bacillati</taxon>
        <taxon>Actinomycetota</taxon>
        <taxon>Actinomycetes</taxon>
        <taxon>Streptosporangiales</taxon>
        <taxon>Streptosporangiaceae</taxon>
        <taxon>Nonomuraea</taxon>
    </lineage>
</organism>
<protein>
    <recommendedName>
        <fullName evidence="4">DUF4333 domain-containing protein</fullName>
    </recommendedName>
</protein>
<evidence type="ECO:0000313" key="3">
    <source>
        <dbReference type="Proteomes" id="UP000660745"/>
    </source>
</evidence>
<keyword evidence="1" id="KW-0732">Signal</keyword>
<reference evidence="2" key="1">
    <citation type="journal article" date="2014" name="Int. J. Syst. Evol. Microbiol.">
        <title>Complete genome sequence of Corynebacterium casei LMG S-19264T (=DSM 44701T), isolated from a smear-ripened cheese.</title>
        <authorList>
            <consortium name="US DOE Joint Genome Institute (JGI-PGF)"/>
            <person name="Walter F."/>
            <person name="Albersmeier A."/>
            <person name="Kalinowski J."/>
            <person name="Ruckert C."/>
        </authorList>
    </citation>
    <scope>NUCLEOTIDE SEQUENCE</scope>
    <source>
        <strain evidence="2">CGMCC 4.7430</strain>
    </source>
</reference>
<sequence length="148" mass="15488">MNSPGPFSLLRASCILALTMLAAACAQAAARPFDAQVSVVEAAPGGRAITLHADGVMGSGGTICTAVERAEAVESATSVTVRVVLRYICPDTSDVKIETGADQAVPITLKEPLGRRKVLDQEGQEIQVCPSTSGSFIETMRQCREAPR</sequence>
<proteinExistence type="predicted"/>
<accession>A0A918ADP8</accession>
<evidence type="ECO:0000256" key="1">
    <source>
        <dbReference type="SAM" id="SignalP"/>
    </source>
</evidence>
<reference evidence="2" key="2">
    <citation type="submission" date="2020-09" db="EMBL/GenBank/DDBJ databases">
        <authorList>
            <person name="Sun Q."/>
            <person name="Zhou Y."/>
        </authorList>
    </citation>
    <scope>NUCLEOTIDE SEQUENCE</scope>
    <source>
        <strain evidence="2">CGMCC 4.7430</strain>
    </source>
</reference>
<dbReference type="EMBL" id="BMNK01000016">
    <property type="protein sequence ID" value="GGP14385.1"/>
    <property type="molecule type" value="Genomic_DNA"/>
</dbReference>
<dbReference type="Proteomes" id="UP000660745">
    <property type="component" value="Unassembled WGS sequence"/>
</dbReference>
<comment type="caution">
    <text evidence="2">The sequence shown here is derived from an EMBL/GenBank/DDBJ whole genome shotgun (WGS) entry which is preliminary data.</text>
</comment>
<evidence type="ECO:0008006" key="4">
    <source>
        <dbReference type="Google" id="ProtNLM"/>
    </source>
</evidence>
<gene>
    <name evidence="2" type="ORF">GCM10012278_69970</name>
</gene>
<keyword evidence="3" id="KW-1185">Reference proteome</keyword>
<feature type="signal peptide" evidence="1">
    <location>
        <begin position="1"/>
        <end position="28"/>
    </location>
</feature>
<dbReference type="AlphaFoldDB" id="A0A918ADP8"/>
<name>A0A918ADP8_9ACTN</name>